<name>A0ABW6X875_9ACTN</name>
<comment type="caution">
    <text evidence="3">The sequence shown here is derived from an EMBL/GenBank/DDBJ whole genome shotgun (WGS) entry which is preliminary data.</text>
</comment>
<protein>
    <submittedName>
        <fullName evidence="3">Transposase</fullName>
    </submittedName>
</protein>
<dbReference type="Proteomes" id="UP001602322">
    <property type="component" value="Unassembled WGS sequence"/>
</dbReference>
<keyword evidence="4" id="KW-1185">Reference proteome</keyword>
<feature type="domain" description="Insertion element IS402-like" evidence="2">
    <location>
        <begin position="21"/>
        <end position="93"/>
    </location>
</feature>
<dbReference type="EMBL" id="JBIBEG010000004">
    <property type="protein sequence ID" value="MFF5897525.1"/>
    <property type="molecule type" value="Genomic_DNA"/>
</dbReference>
<proteinExistence type="predicted"/>
<dbReference type="PANTHER" id="PTHR46637:SF1">
    <property type="entry name" value="BLL5188 PROTEIN"/>
    <property type="match status" value="1"/>
</dbReference>
<reference evidence="3 4" key="1">
    <citation type="submission" date="2024-10" db="EMBL/GenBank/DDBJ databases">
        <title>The Natural Products Discovery Center: Release of the First 8490 Sequenced Strains for Exploring Actinobacteria Biosynthetic Diversity.</title>
        <authorList>
            <person name="Kalkreuter E."/>
            <person name="Kautsar S.A."/>
            <person name="Yang D."/>
            <person name="Bader C.D."/>
            <person name="Teijaro C.N."/>
            <person name="Fluegel L."/>
            <person name="Davis C.M."/>
            <person name="Simpson J.R."/>
            <person name="Lauterbach L."/>
            <person name="Steele A.D."/>
            <person name="Gui C."/>
            <person name="Meng S."/>
            <person name="Li G."/>
            <person name="Viehrig K."/>
            <person name="Ye F."/>
            <person name="Su P."/>
            <person name="Kiefer A.F."/>
            <person name="Nichols A."/>
            <person name="Cepeda A.J."/>
            <person name="Yan W."/>
            <person name="Fan B."/>
            <person name="Jiang Y."/>
            <person name="Adhikari A."/>
            <person name="Zheng C.-J."/>
            <person name="Schuster L."/>
            <person name="Cowan T.M."/>
            <person name="Smanski M.J."/>
            <person name="Chevrette M.G."/>
            <person name="De Carvalho L.P.S."/>
            <person name="Shen B."/>
        </authorList>
    </citation>
    <scope>NUCLEOTIDE SEQUENCE [LARGE SCALE GENOMIC DNA]</scope>
    <source>
        <strain evidence="3 4">NPDC012540</strain>
    </source>
</reference>
<evidence type="ECO:0000313" key="4">
    <source>
        <dbReference type="Proteomes" id="UP001602322"/>
    </source>
</evidence>
<dbReference type="Pfam" id="PF13340">
    <property type="entry name" value="DUF4096"/>
    <property type="match status" value="1"/>
</dbReference>
<evidence type="ECO:0000259" key="2">
    <source>
        <dbReference type="Pfam" id="PF13340"/>
    </source>
</evidence>
<sequence>MRTIGARGISREYDWLAPMVLWPLARRIMPVASVRPQGGGTRRLDDEAVFACILYVLVSGSPWRAVPDTFGTSWQTAHRRFRQLCAAGIWERLELTTDVPGMPPALRYWAAAVRRAAAARDGSRAEAPGCAEHGGGPPRPVAGVRHSVPHPDVSEAGTKRRRETRP</sequence>
<evidence type="ECO:0000256" key="1">
    <source>
        <dbReference type="SAM" id="MobiDB-lite"/>
    </source>
</evidence>
<dbReference type="InterPro" id="IPR052909">
    <property type="entry name" value="Transposase_6_like"/>
</dbReference>
<evidence type="ECO:0000313" key="3">
    <source>
        <dbReference type="EMBL" id="MFF5897525.1"/>
    </source>
</evidence>
<accession>A0ABW6X875</accession>
<feature type="region of interest" description="Disordered" evidence="1">
    <location>
        <begin position="124"/>
        <end position="166"/>
    </location>
</feature>
<dbReference type="PANTHER" id="PTHR46637">
    <property type="entry name" value="TIS1421-TRANSPOSASE PROTEIN A"/>
    <property type="match status" value="1"/>
</dbReference>
<gene>
    <name evidence="3" type="ORF">ACFY8O_16530</name>
</gene>
<organism evidence="3 4">
    <name type="scientific">Streptomyces argenteolus</name>
    <dbReference type="NCBI Taxonomy" id="67274"/>
    <lineage>
        <taxon>Bacteria</taxon>
        <taxon>Bacillati</taxon>
        <taxon>Actinomycetota</taxon>
        <taxon>Actinomycetes</taxon>
        <taxon>Kitasatosporales</taxon>
        <taxon>Streptomycetaceae</taxon>
        <taxon>Streptomyces</taxon>
    </lineage>
</organism>
<dbReference type="InterPro" id="IPR025161">
    <property type="entry name" value="IS402-like_dom"/>
</dbReference>
<dbReference type="RefSeq" id="WP_387902770.1">
    <property type="nucleotide sequence ID" value="NZ_JBIBEG010000004.1"/>
</dbReference>